<comment type="caution">
    <text evidence="1">The sequence shown here is derived from an EMBL/GenBank/DDBJ whole genome shotgun (WGS) entry which is preliminary data.</text>
</comment>
<sequence length="56" mass="6551">MKSTRKGLRDGELKKDTYERLTCADCGKSLKKKNDPDEIFSVRTCPECGREWKELR</sequence>
<dbReference type="InterPro" id="IPR049697">
    <property type="entry name" value="HVO_0758-like"/>
</dbReference>
<dbReference type="NCBIfam" id="NF041912">
    <property type="entry name" value="HVO_0758"/>
    <property type="match status" value="1"/>
</dbReference>
<dbReference type="RefSeq" id="WP_390223998.1">
    <property type="nucleotide sequence ID" value="NZ_JBHTAA010000005.1"/>
</dbReference>
<proteinExistence type="predicted"/>
<dbReference type="Proteomes" id="UP001596481">
    <property type="component" value="Unassembled WGS sequence"/>
</dbReference>
<gene>
    <name evidence="1" type="ORF">ACFQJC_12625</name>
</gene>
<dbReference type="AlphaFoldDB" id="A0ABD5ZGZ9"/>
<dbReference type="Pfam" id="PF23137">
    <property type="entry name" value="HVO_0758"/>
    <property type="match status" value="1"/>
</dbReference>
<keyword evidence="2" id="KW-1185">Reference proteome</keyword>
<dbReference type="EMBL" id="JBHTAA010000005">
    <property type="protein sequence ID" value="MFC7204364.1"/>
    <property type="molecule type" value="Genomic_DNA"/>
</dbReference>
<protein>
    <submittedName>
        <fullName evidence="1">HVO_0758 family zinc finger protein</fullName>
    </submittedName>
</protein>
<evidence type="ECO:0000313" key="2">
    <source>
        <dbReference type="Proteomes" id="UP001596481"/>
    </source>
</evidence>
<name>A0ABD5ZGZ9_9EURY</name>
<organism evidence="1 2">
    <name type="scientific">Haloferax namakaokahaiae</name>
    <dbReference type="NCBI Taxonomy" id="1748331"/>
    <lineage>
        <taxon>Archaea</taxon>
        <taxon>Methanobacteriati</taxon>
        <taxon>Methanobacteriota</taxon>
        <taxon>Stenosarchaea group</taxon>
        <taxon>Halobacteria</taxon>
        <taxon>Halobacteriales</taxon>
        <taxon>Haloferacaceae</taxon>
        <taxon>Haloferax</taxon>
    </lineage>
</organism>
<accession>A0ABD5ZGZ9</accession>
<evidence type="ECO:0000313" key="1">
    <source>
        <dbReference type="EMBL" id="MFC7204364.1"/>
    </source>
</evidence>
<reference evidence="1 2" key="1">
    <citation type="journal article" date="2019" name="Int. J. Syst. Evol. Microbiol.">
        <title>The Global Catalogue of Microorganisms (GCM) 10K type strain sequencing project: providing services to taxonomists for standard genome sequencing and annotation.</title>
        <authorList>
            <consortium name="The Broad Institute Genomics Platform"/>
            <consortium name="The Broad Institute Genome Sequencing Center for Infectious Disease"/>
            <person name="Wu L."/>
            <person name="Ma J."/>
        </authorList>
    </citation>
    <scope>NUCLEOTIDE SEQUENCE [LARGE SCALE GENOMIC DNA]</scope>
    <source>
        <strain evidence="1 2">DSM 29988</strain>
    </source>
</reference>